<name>A0ACD1DYC0_9BACT</name>
<reference evidence="1" key="1">
    <citation type="submission" date="2021-05" db="EMBL/GenBank/DDBJ databases">
        <title>An isolated secondary fermenter in methanogenic hydrocarbon-degrading communities.</title>
        <authorList>
            <person name="Liu Y.-F."/>
            <person name="Liu Z.-l."/>
        </authorList>
    </citation>
    <scope>NUCLEOTIDE SEQUENCE</scope>
    <source>
        <strain evidence="1">L-13</strain>
    </source>
</reference>
<protein>
    <submittedName>
        <fullName evidence="1">NAD(P)H-dependent oxidoreductase subunit E</fullName>
    </submittedName>
</protein>
<accession>A0ACD1DYC0</accession>
<proteinExistence type="predicted"/>
<organism evidence="1 2">
    <name type="scientific">Aminirod propionatiphilus</name>
    <dbReference type="NCBI Taxonomy" id="3415223"/>
    <lineage>
        <taxon>Bacteria</taxon>
        <taxon>Thermotogati</taxon>
        <taxon>Synergistota</taxon>
        <taxon>Synergistia</taxon>
        <taxon>Synergistales</taxon>
        <taxon>Aminiphilaceae</taxon>
        <taxon>Aminirod</taxon>
    </lineage>
</organism>
<evidence type="ECO:0000313" key="2">
    <source>
        <dbReference type="Proteomes" id="UP000682204"/>
    </source>
</evidence>
<dbReference type="EMBL" id="CP074691">
    <property type="protein sequence ID" value="QVL37230.1"/>
    <property type="molecule type" value="Genomic_DNA"/>
</dbReference>
<sequence length="151" mass="16473">MDTDAVKGILEAYGREERFLLPILQDLQERFRYLPRPALTEVARYLAVSESRVYAVATFYKAFSLTPKGRKSIKVCTGTACHLRGAGALLGALEKELDVPVGGTTADGQFTLETVNCLGACALAPVFTVEDQVYGKSAGRLGEILEKERRS</sequence>
<dbReference type="Proteomes" id="UP000682204">
    <property type="component" value="Chromosome"/>
</dbReference>
<gene>
    <name evidence="1" type="ORF">KIH16_05625</name>
</gene>
<evidence type="ECO:0000313" key="1">
    <source>
        <dbReference type="EMBL" id="QVL37230.1"/>
    </source>
</evidence>
<keyword evidence="2" id="KW-1185">Reference proteome</keyword>